<dbReference type="Pfam" id="PF25145">
    <property type="entry name" value="NfeD1b_N"/>
    <property type="match status" value="1"/>
</dbReference>
<proteinExistence type="predicted"/>
<keyword evidence="3 5" id="KW-1133">Transmembrane helix</keyword>
<evidence type="ECO:0000256" key="2">
    <source>
        <dbReference type="ARBA" id="ARBA00022692"/>
    </source>
</evidence>
<dbReference type="PANTHER" id="PTHR33507">
    <property type="entry name" value="INNER MEMBRANE PROTEIN YBBJ"/>
    <property type="match status" value="1"/>
</dbReference>
<evidence type="ECO:0000259" key="7">
    <source>
        <dbReference type="Pfam" id="PF25145"/>
    </source>
</evidence>
<dbReference type="Gene3D" id="3.90.226.10">
    <property type="entry name" value="2-enoyl-CoA Hydratase, Chain A, domain 1"/>
    <property type="match status" value="1"/>
</dbReference>
<dbReference type="Pfam" id="PF01957">
    <property type="entry name" value="NfeD"/>
    <property type="match status" value="1"/>
</dbReference>
<accession>A0A381RDA4</accession>
<dbReference type="AlphaFoldDB" id="A0A381RDA4"/>
<evidence type="ECO:0000256" key="4">
    <source>
        <dbReference type="ARBA" id="ARBA00023136"/>
    </source>
</evidence>
<dbReference type="InterPro" id="IPR052165">
    <property type="entry name" value="Membrane_assoc_protease"/>
</dbReference>
<dbReference type="InterPro" id="IPR056738">
    <property type="entry name" value="NfeD1b_N"/>
</dbReference>
<sequence length="383" mass="40807">VSKQALMISVLGLWTGVLVHGAAPVWVIDLDDVIEASSARYLSDSLEEASTSDVPLVVLRIDTPGGWMDSTRDIVKDILASPVPVAAYVSPEGASATSAGTYIVYASHVAAMAPATNIGSATPVRGDGEAMEPNMERKVVNDAVAQMRGYAELRGRNIDWAEKTVREATNLTASEALEQNVIDVMAMDINGLLAEVDGMTLATKRGLVTLATEGSEYEVITNAWFEHSALKTLLDALGDSLWWVIGIVLVIGEVVLPGTFLIWFAFAAFGVGLVGLVFDMSGVIQVVVFSLLSFASLSLGYLMRKRRGDPEAPAFADRTQAYMGKIYTVVDAIENGKGKIRVGDSVWLAEGEDCPVGGSVKVVESRGNVLMIEIVPPDESVPT</sequence>
<keyword evidence="4 5" id="KW-0472">Membrane</keyword>
<organism evidence="8">
    <name type="scientific">marine metagenome</name>
    <dbReference type="NCBI Taxonomy" id="408172"/>
    <lineage>
        <taxon>unclassified sequences</taxon>
        <taxon>metagenomes</taxon>
        <taxon>ecological metagenomes</taxon>
    </lineage>
</organism>
<gene>
    <name evidence="8" type="ORF">METZ01_LOCUS41743</name>
</gene>
<name>A0A381RDA4_9ZZZZ</name>
<evidence type="ECO:0000256" key="3">
    <source>
        <dbReference type="ARBA" id="ARBA00022989"/>
    </source>
</evidence>
<dbReference type="SUPFAM" id="SSF52096">
    <property type="entry name" value="ClpP/crotonase"/>
    <property type="match status" value="1"/>
</dbReference>
<evidence type="ECO:0000256" key="5">
    <source>
        <dbReference type="SAM" id="Phobius"/>
    </source>
</evidence>
<evidence type="ECO:0000256" key="1">
    <source>
        <dbReference type="ARBA" id="ARBA00004141"/>
    </source>
</evidence>
<dbReference type="InterPro" id="IPR012340">
    <property type="entry name" value="NA-bd_OB-fold"/>
</dbReference>
<feature type="transmembrane region" description="Helical" evidence="5">
    <location>
        <begin position="240"/>
        <end position="256"/>
    </location>
</feature>
<dbReference type="GO" id="GO:0005886">
    <property type="term" value="C:plasma membrane"/>
    <property type="evidence" value="ECO:0007669"/>
    <property type="project" value="TreeGrafter"/>
</dbReference>
<dbReference type="EMBL" id="UINC01001793">
    <property type="protein sequence ID" value="SUZ88889.1"/>
    <property type="molecule type" value="Genomic_DNA"/>
</dbReference>
<comment type="subcellular location">
    <subcellularLocation>
        <location evidence="1">Membrane</location>
        <topology evidence="1">Multi-pass membrane protein</topology>
    </subcellularLocation>
</comment>
<protein>
    <submittedName>
        <fullName evidence="8">Uncharacterized protein</fullName>
    </submittedName>
</protein>
<reference evidence="8" key="1">
    <citation type="submission" date="2018-05" db="EMBL/GenBank/DDBJ databases">
        <authorList>
            <person name="Lanie J.A."/>
            <person name="Ng W.-L."/>
            <person name="Kazmierczak K.M."/>
            <person name="Andrzejewski T.M."/>
            <person name="Davidsen T.M."/>
            <person name="Wayne K.J."/>
            <person name="Tettelin H."/>
            <person name="Glass J.I."/>
            <person name="Rusch D."/>
            <person name="Podicherti R."/>
            <person name="Tsui H.-C.T."/>
            <person name="Winkler M.E."/>
        </authorList>
    </citation>
    <scope>NUCLEOTIDE SEQUENCE</scope>
</reference>
<keyword evidence="2 5" id="KW-0812">Transmembrane</keyword>
<dbReference type="CDD" id="cd07020">
    <property type="entry name" value="Clp_protease_NfeD_1"/>
    <property type="match status" value="1"/>
</dbReference>
<feature type="domain" description="NfeD1b N-terminal" evidence="7">
    <location>
        <begin position="25"/>
        <end position="182"/>
    </location>
</feature>
<dbReference type="InterPro" id="IPR029045">
    <property type="entry name" value="ClpP/crotonase-like_dom_sf"/>
</dbReference>
<dbReference type="InterPro" id="IPR002810">
    <property type="entry name" value="NfeD-like_C"/>
</dbReference>
<feature type="transmembrane region" description="Helical" evidence="5">
    <location>
        <begin position="284"/>
        <end position="303"/>
    </location>
</feature>
<dbReference type="Gene3D" id="2.40.50.140">
    <property type="entry name" value="Nucleic acid-binding proteins"/>
    <property type="match status" value="1"/>
</dbReference>
<feature type="domain" description="NfeD-like C-terminal" evidence="6">
    <location>
        <begin position="320"/>
        <end position="373"/>
    </location>
</feature>
<dbReference type="PANTHER" id="PTHR33507:SF4">
    <property type="entry name" value="NODULATION COMPETITIVENESS PROTEIN NFED"/>
    <property type="match status" value="1"/>
</dbReference>
<evidence type="ECO:0000313" key="8">
    <source>
        <dbReference type="EMBL" id="SUZ88889.1"/>
    </source>
</evidence>
<feature type="non-terminal residue" evidence="8">
    <location>
        <position position="1"/>
    </location>
</feature>
<evidence type="ECO:0000259" key="6">
    <source>
        <dbReference type="Pfam" id="PF01957"/>
    </source>
</evidence>